<feature type="transmembrane region" description="Helical" evidence="13">
    <location>
        <begin position="200"/>
        <end position="225"/>
    </location>
</feature>
<evidence type="ECO:0000256" key="2">
    <source>
        <dbReference type="ARBA" id="ARBA00022475"/>
    </source>
</evidence>
<evidence type="ECO:0000256" key="8">
    <source>
        <dbReference type="ARBA" id="ARBA00023136"/>
    </source>
</evidence>
<keyword evidence="2" id="KW-1003">Cell membrane</keyword>
<dbReference type="Ensembl" id="ENSDCDT00010068473.1">
    <property type="protein sequence ID" value="ENSDCDP00010057784.1"/>
    <property type="gene ID" value="ENSDCDG00010032645.1"/>
</dbReference>
<dbReference type="PANTHER" id="PTHR26451:SF876">
    <property type="entry name" value="OLFACTORY RECEPTOR 10K2"/>
    <property type="match status" value="1"/>
</dbReference>
<evidence type="ECO:0000256" key="10">
    <source>
        <dbReference type="ARBA" id="ARBA00023170"/>
    </source>
</evidence>
<dbReference type="PROSITE" id="PS50262">
    <property type="entry name" value="G_PROTEIN_RECEP_F1_2"/>
    <property type="match status" value="1"/>
</dbReference>
<dbReference type="Pfam" id="PF13853">
    <property type="entry name" value="7tm_4"/>
    <property type="match status" value="1"/>
</dbReference>
<keyword evidence="3" id="KW-0716">Sensory transduction</keyword>
<keyword evidence="12" id="KW-0807">Transducer</keyword>
<dbReference type="GeneTree" id="ENSGT00940000161369"/>
<evidence type="ECO:0000256" key="3">
    <source>
        <dbReference type="ARBA" id="ARBA00022606"/>
    </source>
</evidence>
<organism evidence="15 16">
    <name type="scientific">Denticeps clupeoides</name>
    <name type="common">denticle herring</name>
    <dbReference type="NCBI Taxonomy" id="299321"/>
    <lineage>
        <taxon>Eukaryota</taxon>
        <taxon>Metazoa</taxon>
        <taxon>Chordata</taxon>
        <taxon>Craniata</taxon>
        <taxon>Vertebrata</taxon>
        <taxon>Euteleostomi</taxon>
        <taxon>Actinopterygii</taxon>
        <taxon>Neopterygii</taxon>
        <taxon>Teleostei</taxon>
        <taxon>Clupei</taxon>
        <taxon>Clupeiformes</taxon>
        <taxon>Denticipitoidei</taxon>
        <taxon>Denticipitidae</taxon>
        <taxon>Denticeps</taxon>
    </lineage>
</organism>
<dbReference type="Gene3D" id="1.20.1070.10">
    <property type="entry name" value="Rhodopsin 7-helix transmembrane proteins"/>
    <property type="match status" value="1"/>
</dbReference>
<dbReference type="FunFam" id="1.20.1070.10:FF:000024">
    <property type="entry name" value="Olfactory receptor"/>
    <property type="match status" value="1"/>
</dbReference>
<feature type="transmembrane region" description="Helical" evidence="13">
    <location>
        <begin position="274"/>
        <end position="295"/>
    </location>
</feature>
<feature type="transmembrane region" description="Helical" evidence="13">
    <location>
        <begin position="237"/>
        <end position="254"/>
    </location>
</feature>
<evidence type="ECO:0000256" key="4">
    <source>
        <dbReference type="ARBA" id="ARBA00022692"/>
    </source>
</evidence>
<dbReference type="InterPro" id="IPR000725">
    <property type="entry name" value="Olfact_rcpt"/>
</dbReference>
<feature type="transmembrane region" description="Helical" evidence="13">
    <location>
        <begin position="103"/>
        <end position="121"/>
    </location>
</feature>
<name>A0AAY4EK92_9TELE</name>
<comment type="subcellular location">
    <subcellularLocation>
        <location evidence="1">Cell membrane</location>
        <topology evidence="1">Multi-pass membrane protein</topology>
    </subcellularLocation>
</comment>
<evidence type="ECO:0000256" key="9">
    <source>
        <dbReference type="ARBA" id="ARBA00023157"/>
    </source>
</evidence>
<keyword evidence="10" id="KW-0675">Receptor</keyword>
<dbReference type="Proteomes" id="UP000694580">
    <property type="component" value="Chromosome 6"/>
</dbReference>
<evidence type="ECO:0000256" key="5">
    <source>
        <dbReference type="ARBA" id="ARBA00022725"/>
    </source>
</evidence>
<dbReference type="GO" id="GO:0005886">
    <property type="term" value="C:plasma membrane"/>
    <property type="evidence" value="ECO:0007669"/>
    <property type="project" value="UniProtKB-SubCell"/>
</dbReference>
<keyword evidence="6 13" id="KW-1133">Transmembrane helix</keyword>
<dbReference type="GO" id="GO:0004930">
    <property type="term" value="F:G protein-coupled receptor activity"/>
    <property type="evidence" value="ECO:0007669"/>
    <property type="project" value="UniProtKB-KW"/>
</dbReference>
<dbReference type="SMART" id="SM01381">
    <property type="entry name" value="7TM_GPCR_Srsx"/>
    <property type="match status" value="1"/>
</dbReference>
<evidence type="ECO:0000256" key="1">
    <source>
        <dbReference type="ARBA" id="ARBA00004651"/>
    </source>
</evidence>
<keyword evidence="4 13" id="KW-0812">Transmembrane</keyword>
<evidence type="ECO:0000256" key="12">
    <source>
        <dbReference type="ARBA" id="ARBA00023224"/>
    </source>
</evidence>
<dbReference type="InterPro" id="IPR017452">
    <property type="entry name" value="GPCR_Rhodpsn_7TM"/>
</dbReference>
<keyword evidence="16" id="KW-1185">Reference proteome</keyword>
<keyword evidence="9" id="KW-1015">Disulfide bond</keyword>
<dbReference type="PRINTS" id="PR00237">
    <property type="entry name" value="GPCRRHODOPSN"/>
</dbReference>
<keyword evidence="11" id="KW-0325">Glycoprotein</keyword>
<accession>A0AAY4EK92</accession>
<protein>
    <recommendedName>
        <fullName evidence="14">G-protein coupled receptors family 1 profile domain-containing protein</fullName>
    </recommendedName>
</protein>
<dbReference type="AlphaFoldDB" id="A0AAY4EK92"/>
<dbReference type="PANTHER" id="PTHR26451">
    <property type="entry name" value="G_PROTEIN_RECEP_F1_2 DOMAIN-CONTAINING PROTEIN"/>
    <property type="match status" value="1"/>
</dbReference>
<evidence type="ECO:0000256" key="11">
    <source>
        <dbReference type="ARBA" id="ARBA00023180"/>
    </source>
</evidence>
<feature type="transmembrane region" description="Helical" evidence="13">
    <location>
        <begin position="27"/>
        <end position="51"/>
    </location>
</feature>
<dbReference type="PRINTS" id="PR00245">
    <property type="entry name" value="OLFACTORYR"/>
</dbReference>
<keyword evidence="7" id="KW-0297">G-protein coupled receptor</keyword>
<evidence type="ECO:0000256" key="7">
    <source>
        <dbReference type="ARBA" id="ARBA00023040"/>
    </source>
</evidence>
<keyword evidence="8 13" id="KW-0472">Membrane</keyword>
<proteinExistence type="predicted"/>
<dbReference type="SUPFAM" id="SSF81321">
    <property type="entry name" value="Family A G protein-coupled receptor-like"/>
    <property type="match status" value="1"/>
</dbReference>
<feature type="domain" description="G-protein coupled receptors family 1 profile" evidence="14">
    <location>
        <begin position="42"/>
        <end position="292"/>
    </location>
</feature>
<dbReference type="GO" id="GO:0004984">
    <property type="term" value="F:olfactory receptor activity"/>
    <property type="evidence" value="ECO:0007669"/>
    <property type="project" value="InterPro"/>
</dbReference>
<evidence type="ECO:0000259" key="14">
    <source>
        <dbReference type="PROSITE" id="PS50262"/>
    </source>
</evidence>
<dbReference type="InterPro" id="IPR000276">
    <property type="entry name" value="GPCR_Rhodpsn"/>
</dbReference>
<evidence type="ECO:0000256" key="13">
    <source>
        <dbReference type="SAM" id="Phobius"/>
    </source>
</evidence>
<evidence type="ECO:0000313" key="16">
    <source>
        <dbReference type="Proteomes" id="UP000694580"/>
    </source>
</evidence>
<evidence type="ECO:0000313" key="15">
    <source>
        <dbReference type="Ensembl" id="ENSDCDP00010057784.1"/>
    </source>
</evidence>
<reference evidence="15 16" key="1">
    <citation type="submission" date="2020-06" db="EMBL/GenBank/DDBJ databases">
        <authorList>
            <consortium name="Wellcome Sanger Institute Data Sharing"/>
        </authorList>
    </citation>
    <scope>NUCLEOTIDE SEQUENCE [LARGE SCALE GENOMIC DNA]</scope>
</reference>
<feature type="transmembrane region" description="Helical" evidence="13">
    <location>
        <begin position="63"/>
        <end position="83"/>
    </location>
</feature>
<dbReference type="GO" id="GO:0005549">
    <property type="term" value="F:odorant binding"/>
    <property type="evidence" value="ECO:0007669"/>
    <property type="project" value="TreeGrafter"/>
</dbReference>
<reference evidence="15" key="3">
    <citation type="submission" date="2025-09" db="UniProtKB">
        <authorList>
            <consortium name="Ensembl"/>
        </authorList>
    </citation>
    <scope>IDENTIFICATION</scope>
</reference>
<sequence>MNLANGTVSSLSEFTIIGFDHLSHQKLLGSLILITYCLVLICTTTNVSLIVSDRHLHTPMCILICNLAIVDFLFSTSCSPTMISVLLSEMKTISYTSCVARMLMYSLGDVTECLVLTLMALDRMIAIMSPLRYHSILTNSRTIKLIVLSWLIAVAVVIPLVTTLRSLPYCQPFIKYVFCDYATLLRTACVNPEPYFLYPVILSLWLLGGHFSFIFLTYVVIIVTVLRLANRQSRKKMFSTCISHIIVCTSFYGPKLVSILLTRIGVTLTLTERNAVVIISAMLSPLINPLTYCLTTKQLRERLIKLLTQNPGTLVQWRPEKKTEKDKSGADIGFILKQG</sequence>
<feature type="transmembrane region" description="Helical" evidence="13">
    <location>
        <begin position="142"/>
        <end position="162"/>
    </location>
</feature>
<evidence type="ECO:0000256" key="6">
    <source>
        <dbReference type="ARBA" id="ARBA00022989"/>
    </source>
</evidence>
<dbReference type="InterPro" id="IPR052921">
    <property type="entry name" value="GPCR1_Superfamily_Member"/>
</dbReference>
<keyword evidence="5" id="KW-0552">Olfaction</keyword>
<reference evidence="15" key="2">
    <citation type="submission" date="2025-08" db="UniProtKB">
        <authorList>
            <consortium name="Ensembl"/>
        </authorList>
    </citation>
    <scope>IDENTIFICATION</scope>
</reference>